<sequence length="72" mass="8343">MNTTILIWIFVSAFLLALILIRMADERMDATRKKKDGHRLKLLEIGKEREEFFIAGDPTSAVIKDDYDDIDD</sequence>
<evidence type="ECO:0000313" key="2">
    <source>
        <dbReference type="Proteomes" id="UP000306319"/>
    </source>
</evidence>
<keyword evidence="2" id="KW-1185">Reference proteome</keyword>
<organism evidence="1 2">
    <name type="scientific">Lepagella muris</name>
    <dbReference type="NCBI Taxonomy" id="3032870"/>
    <lineage>
        <taxon>Bacteria</taxon>
        <taxon>Pseudomonadati</taxon>
        <taxon>Bacteroidota</taxon>
        <taxon>Bacteroidia</taxon>
        <taxon>Bacteroidales</taxon>
        <taxon>Muribaculaceae</taxon>
        <taxon>Lepagella</taxon>
    </lineage>
</organism>
<dbReference type="EMBL" id="SRYB01000010">
    <property type="protein sequence ID" value="TGY78852.1"/>
    <property type="molecule type" value="Genomic_DNA"/>
</dbReference>
<evidence type="ECO:0000313" key="1">
    <source>
        <dbReference type="EMBL" id="TGY78852.1"/>
    </source>
</evidence>
<name>A0AC61RHE1_9BACT</name>
<comment type="caution">
    <text evidence="1">The sequence shown here is derived from an EMBL/GenBank/DDBJ whole genome shotgun (WGS) entry which is preliminary data.</text>
</comment>
<gene>
    <name evidence="1" type="ORF">E5331_08595</name>
</gene>
<protein>
    <submittedName>
        <fullName evidence="1">Uncharacterized protein</fullName>
    </submittedName>
</protein>
<accession>A0AC61RHE1</accession>
<reference evidence="1" key="1">
    <citation type="submission" date="2019-04" db="EMBL/GenBank/DDBJ databases">
        <title>Microbes associate with the intestines of laboratory mice.</title>
        <authorList>
            <person name="Navarre W."/>
            <person name="Wong E."/>
            <person name="Huang K."/>
            <person name="Tropini C."/>
            <person name="Ng K."/>
            <person name="Yu B."/>
        </authorList>
    </citation>
    <scope>NUCLEOTIDE SEQUENCE</scope>
    <source>
        <strain evidence="1">NM04_E33</strain>
    </source>
</reference>
<dbReference type="Proteomes" id="UP000306319">
    <property type="component" value="Unassembled WGS sequence"/>
</dbReference>
<proteinExistence type="predicted"/>